<evidence type="ECO:0000256" key="3">
    <source>
        <dbReference type="ARBA" id="ARBA00022490"/>
    </source>
</evidence>
<dbReference type="GO" id="GO:0005856">
    <property type="term" value="C:cytoskeleton"/>
    <property type="evidence" value="ECO:0007669"/>
    <property type="project" value="UniProtKB-SubCell"/>
</dbReference>
<keyword evidence="3" id="KW-0963">Cytoplasm</keyword>
<keyword evidence="4" id="KW-0206">Cytoskeleton</keyword>
<evidence type="ECO:0000259" key="7">
    <source>
        <dbReference type="Pfam" id="PF06886"/>
    </source>
</evidence>
<proteinExistence type="inferred from homology"/>
<reference evidence="8" key="2">
    <citation type="submission" date="2023-03" db="EMBL/GenBank/DDBJ databases">
        <authorList>
            <person name="Inwood S.N."/>
            <person name="Skelly J.G."/>
            <person name="Guhlin J."/>
            <person name="Harrop T.W.R."/>
            <person name="Goldson S.G."/>
            <person name="Dearden P.K."/>
        </authorList>
    </citation>
    <scope>NUCLEOTIDE SEQUENCE</scope>
    <source>
        <strain evidence="8">Irish</strain>
        <tissue evidence="8">Whole body</tissue>
    </source>
</reference>
<keyword evidence="9" id="KW-1185">Reference proteome</keyword>
<dbReference type="AlphaFoldDB" id="A0AA39KRC7"/>
<comment type="subcellular location">
    <subcellularLocation>
        <location evidence="1">Cytoplasm</location>
        <location evidence="1">Cytoskeleton</location>
    </subcellularLocation>
</comment>
<name>A0AA39KRC7_9HYME</name>
<dbReference type="InterPro" id="IPR027329">
    <property type="entry name" value="TPX2_C"/>
</dbReference>
<protein>
    <recommendedName>
        <fullName evidence="7">TPX2 C-terminal domain-containing protein</fullName>
    </recommendedName>
</protein>
<evidence type="ECO:0000256" key="6">
    <source>
        <dbReference type="SAM" id="MobiDB-lite"/>
    </source>
</evidence>
<feature type="coiled-coil region" evidence="5">
    <location>
        <begin position="698"/>
        <end position="725"/>
    </location>
</feature>
<evidence type="ECO:0000256" key="4">
    <source>
        <dbReference type="ARBA" id="ARBA00023212"/>
    </source>
</evidence>
<keyword evidence="5" id="KW-0175">Coiled coil</keyword>
<reference evidence="8" key="1">
    <citation type="journal article" date="2023" name="bioRxiv">
        <title>Scaffold-level genome assemblies of two parasitoid biocontrol wasps reveal the parthenogenesis mechanism and an associated novel virus.</title>
        <authorList>
            <person name="Inwood S."/>
            <person name="Skelly J."/>
            <person name="Guhlin J."/>
            <person name="Harrop T."/>
            <person name="Goldson S."/>
            <person name="Dearden P."/>
        </authorList>
    </citation>
    <scope>NUCLEOTIDE SEQUENCE</scope>
    <source>
        <strain evidence="8">Irish</strain>
        <tissue evidence="8">Whole body</tissue>
    </source>
</reference>
<dbReference type="Pfam" id="PF06886">
    <property type="entry name" value="TPX2"/>
    <property type="match status" value="1"/>
</dbReference>
<gene>
    <name evidence="8" type="ORF">PV328_008561</name>
</gene>
<feature type="domain" description="TPX2 C-terminal" evidence="7">
    <location>
        <begin position="860"/>
        <end position="932"/>
    </location>
</feature>
<comment type="similarity">
    <text evidence="2">Belongs to the TPX2 family.</text>
</comment>
<evidence type="ECO:0000256" key="1">
    <source>
        <dbReference type="ARBA" id="ARBA00004245"/>
    </source>
</evidence>
<feature type="compositionally biased region" description="Basic residues" evidence="6">
    <location>
        <begin position="562"/>
        <end position="573"/>
    </location>
</feature>
<comment type="caution">
    <text evidence="8">The sequence shown here is derived from an EMBL/GenBank/DDBJ whole genome shotgun (WGS) entry which is preliminary data.</text>
</comment>
<sequence>MSMDDAYETSAPQWTDFSEITPNRHVEGDEYFDRIQQNLESMETVKSEKLRNHLREKVNLKDSDISTLFLDSSTNNNLDAAEVESTFMNDIDKIRMTPIKVTSPRTKNKEPIVMQELSVNEALTNAIRGLEIASSKSRNCQKSQILNATVCSSSTTNAKLTPVQRKIRLSRSVNPPQSNGKTPAAKAASIPRNINELKSKLQIKITPPENCPAETMQKNDSDKSSIEIDKIHKNIDINATINDDSSVKLKTPKRITRSMHANALSAQETSVKKTNTSSHIIKTPKLKLPIVKSNEKFDEINKNTKIDNAVVEQAIKAASQSKKLSVTAMNAIENSLKPEENIESVDKNINFCQFNEINDNIDNNECQSDEDFKPIIQNNDEFETVFKVHRSNNLEHRYHYNDKPTLITNPARRRSSIAGRRRRSNKYISLAEAVSTFQRSTPTRFHTVSSKPPGPIQRIKQQTVITKNTIPISPALKSKTRTRRNAALSQAERENIEIENMRKHQIHANPVRQEILAAPETLKAVPKKPITVPRPFKLSGKPKSTTKPTSVPSSASSSASTAHHHHHHHHHMLINRPKRVMTLAPSEDSQTLESQEILNFGIPVVDKINNTRADSKKKTTRPQPFPLVERHKEFLNKKEEKLKKLQSEQAKKLKYEFHARPVPAAVKKQSCAELTKEKSHKPTVSHVQLAPFSFEGRDKMAAKKKEELRIKIQEEERKARVFHANPAPTFKPVAVRSVSRENIKIECKTKSAENLRTDGKINYGGKIDKFLGMTRGKSAENLKLTAKMNTRNTSIDNLKPIRRINSCNNVKSKSNDVKPRKSSVDQINNQENITPNIPSSKEINPTIMPILKPKLKPLPIELHSDKRAKMRREYDEKVKLKLEQEEQRRKREQENRLAREQAEINEIRRKAEIKARPMPVYKPLVVAKSNKLLTEPESPAWSRMKH</sequence>
<evidence type="ECO:0000313" key="9">
    <source>
        <dbReference type="Proteomes" id="UP001168990"/>
    </source>
</evidence>
<organism evidence="8 9">
    <name type="scientific">Microctonus aethiopoides</name>
    <dbReference type="NCBI Taxonomy" id="144406"/>
    <lineage>
        <taxon>Eukaryota</taxon>
        <taxon>Metazoa</taxon>
        <taxon>Ecdysozoa</taxon>
        <taxon>Arthropoda</taxon>
        <taxon>Hexapoda</taxon>
        <taxon>Insecta</taxon>
        <taxon>Pterygota</taxon>
        <taxon>Neoptera</taxon>
        <taxon>Endopterygota</taxon>
        <taxon>Hymenoptera</taxon>
        <taxon>Apocrita</taxon>
        <taxon>Ichneumonoidea</taxon>
        <taxon>Braconidae</taxon>
        <taxon>Euphorinae</taxon>
        <taxon>Microctonus</taxon>
    </lineage>
</organism>
<feature type="region of interest" description="Disordered" evidence="6">
    <location>
        <begin position="882"/>
        <end position="904"/>
    </location>
</feature>
<dbReference type="EMBL" id="JAQQBS010000003">
    <property type="protein sequence ID" value="KAK0170756.1"/>
    <property type="molecule type" value="Genomic_DNA"/>
</dbReference>
<dbReference type="Proteomes" id="UP001168990">
    <property type="component" value="Unassembled WGS sequence"/>
</dbReference>
<accession>A0AA39KRC7</accession>
<evidence type="ECO:0000313" key="8">
    <source>
        <dbReference type="EMBL" id="KAK0170756.1"/>
    </source>
</evidence>
<feature type="region of interest" description="Disordered" evidence="6">
    <location>
        <begin position="532"/>
        <end position="573"/>
    </location>
</feature>
<evidence type="ECO:0000256" key="5">
    <source>
        <dbReference type="SAM" id="Coils"/>
    </source>
</evidence>
<evidence type="ECO:0000256" key="2">
    <source>
        <dbReference type="ARBA" id="ARBA00005885"/>
    </source>
</evidence>
<feature type="compositionally biased region" description="Low complexity" evidence="6">
    <location>
        <begin position="539"/>
        <end position="561"/>
    </location>
</feature>